<dbReference type="GeneID" id="120260847"/>
<dbReference type="Pfam" id="PF03492">
    <property type="entry name" value="Methyltransf_7"/>
    <property type="match status" value="1"/>
</dbReference>
<dbReference type="AlphaFoldDB" id="A0AB40BAP8"/>
<accession>A0AB40BAP8</accession>
<evidence type="ECO:0000256" key="1">
    <source>
        <dbReference type="ARBA" id="ARBA00022723"/>
    </source>
</evidence>
<protein>
    <submittedName>
        <fullName evidence="4">Salicylate carboxymethyltransferase-like</fullName>
    </submittedName>
</protein>
<proteinExistence type="predicted"/>
<reference evidence="4" key="1">
    <citation type="submission" date="2025-08" db="UniProtKB">
        <authorList>
            <consortium name="RefSeq"/>
        </authorList>
    </citation>
    <scope>IDENTIFICATION</scope>
</reference>
<dbReference type="RefSeq" id="XP_039124357.1">
    <property type="nucleotide sequence ID" value="XM_039268423.1"/>
</dbReference>
<dbReference type="InterPro" id="IPR029063">
    <property type="entry name" value="SAM-dependent_MTases_sf"/>
</dbReference>
<dbReference type="Gene3D" id="1.10.1200.270">
    <property type="entry name" value="Methyltransferase, alpha-helical capping domain"/>
    <property type="match status" value="1"/>
</dbReference>
<evidence type="ECO:0000313" key="4">
    <source>
        <dbReference type="RefSeq" id="XP_039124357.1"/>
    </source>
</evidence>
<dbReference type="GO" id="GO:1901601">
    <property type="term" value="P:strigolactone biosynthetic process"/>
    <property type="evidence" value="ECO:0007669"/>
    <property type="project" value="EnsemblPlants"/>
</dbReference>
<keyword evidence="1" id="KW-0479">Metal-binding</keyword>
<evidence type="ECO:0000256" key="2">
    <source>
        <dbReference type="ARBA" id="ARBA00022842"/>
    </source>
</evidence>
<keyword evidence="2" id="KW-0460">Magnesium</keyword>
<dbReference type="GO" id="GO:0046872">
    <property type="term" value="F:metal ion binding"/>
    <property type="evidence" value="ECO:0007669"/>
    <property type="project" value="UniProtKB-KW"/>
</dbReference>
<dbReference type="GO" id="GO:0032259">
    <property type="term" value="P:methylation"/>
    <property type="evidence" value="ECO:0007669"/>
    <property type="project" value="EnsemblPlants"/>
</dbReference>
<name>A0AB40BAP8_DIOCR</name>
<dbReference type="InterPro" id="IPR005299">
    <property type="entry name" value="MeTrfase_7"/>
</dbReference>
<sequence>MAEPGVAMDVEHVLRMKEGLGDTSYAQNSSLQNKTMQTLRHMIVKAAAEASESLALESMTMADLGCASGPNSLSLVGDIIKAVCQKSGEGARPVPEFMVFLNDLPSNDFNAMFSSFPGFIVRIGADAGAQVFLAGVPGNFYGRLFGKVCLHFIFSCYSLHWLSQVPLGLYNDEGKSMNKGKAYISETSQPIVTTAYFKQFQMDFNLFLKSRSAELKSSGKMALLLLGRRTQGHQDMATNFFWNMLDKSFSILVSQGMVEEDKVDSYNVPFYAPSSKEVEDEVEREGSFAIEHIEVCEFSSSSGDAEKDVRTAAMAIRAIQESMIKHHFGEQIIDPLFKVFTDLLTEARAKAEIKGVHLIVILKKSA</sequence>
<organism evidence="3 4">
    <name type="scientific">Dioscorea cayennensis subsp. rotundata</name>
    <name type="common">White Guinea yam</name>
    <name type="synonym">Dioscorea rotundata</name>
    <dbReference type="NCBI Taxonomy" id="55577"/>
    <lineage>
        <taxon>Eukaryota</taxon>
        <taxon>Viridiplantae</taxon>
        <taxon>Streptophyta</taxon>
        <taxon>Embryophyta</taxon>
        <taxon>Tracheophyta</taxon>
        <taxon>Spermatophyta</taxon>
        <taxon>Magnoliopsida</taxon>
        <taxon>Liliopsida</taxon>
        <taxon>Dioscoreales</taxon>
        <taxon>Dioscoreaceae</taxon>
        <taxon>Dioscorea</taxon>
    </lineage>
</organism>
<dbReference type="SUPFAM" id="SSF53335">
    <property type="entry name" value="S-adenosyl-L-methionine-dependent methyltransferases"/>
    <property type="match status" value="1"/>
</dbReference>
<dbReference type="InterPro" id="IPR042086">
    <property type="entry name" value="MeTrfase_capping"/>
</dbReference>
<dbReference type="GO" id="GO:2000032">
    <property type="term" value="P:regulation of secondary shoot formation"/>
    <property type="evidence" value="ECO:0007669"/>
    <property type="project" value="EnsemblPlants"/>
</dbReference>
<keyword evidence="3" id="KW-1185">Reference proteome</keyword>
<dbReference type="GO" id="GO:0008757">
    <property type="term" value="F:S-adenosylmethionine-dependent methyltransferase activity"/>
    <property type="evidence" value="ECO:0007669"/>
    <property type="project" value="EnsemblPlants"/>
</dbReference>
<evidence type="ECO:0000313" key="3">
    <source>
        <dbReference type="Proteomes" id="UP001515500"/>
    </source>
</evidence>
<dbReference type="Proteomes" id="UP001515500">
    <property type="component" value="Chromosome 5"/>
</dbReference>
<gene>
    <name evidence="4" type="primary">LOC120260847</name>
</gene>
<dbReference type="Gene3D" id="3.40.50.150">
    <property type="entry name" value="Vaccinia Virus protein VP39"/>
    <property type="match status" value="1"/>
</dbReference>
<dbReference type="PANTHER" id="PTHR31009">
    <property type="entry name" value="S-ADENOSYL-L-METHIONINE:CARBOXYL METHYLTRANSFERASE FAMILY PROTEIN"/>
    <property type="match status" value="1"/>
</dbReference>